<dbReference type="Pfam" id="PF04869">
    <property type="entry name" value="Uso1_p115_head"/>
    <property type="match status" value="1"/>
</dbReference>
<evidence type="ECO:0000256" key="3">
    <source>
        <dbReference type="ARBA" id="ARBA00023054"/>
    </source>
</evidence>
<dbReference type="EMBL" id="MU001494">
    <property type="protein sequence ID" value="KAF2449208.1"/>
    <property type="molecule type" value="Genomic_DNA"/>
</dbReference>
<comment type="subcellular location">
    <subcellularLocation>
        <location evidence="1">Golgi apparatus</location>
    </subcellularLocation>
</comment>
<comment type="caution">
    <text evidence="7">The sequence shown here is derived from an EMBL/GenBank/DDBJ whole genome shotgun (WGS) entry which is preliminary data.</text>
</comment>
<reference evidence="7" key="1">
    <citation type="journal article" date="2020" name="Stud. Mycol.">
        <title>101 Dothideomycetes genomes: a test case for predicting lifestyles and emergence of pathogens.</title>
        <authorList>
            <person name="Haridas S."/>
            <person name="Albert R."/>
            <person name="Binder M."/>
            <person name="Bloem J."/>
            <person name="Labutti K."/>
            <person name="Salamov A."/>
            <person name="Andreopoulos B."/>
            <person name="Baker S."/>
            <person name="Barry K."/>
            <person name="Bills G."/>
            <person name="Bluhm B."/>
            <person name="Cannon C."/>
            <person name="Castanera R."/>
            <person name="Culley D."/>
            <person name="Daum C."/>
            <person name="Ezra D."/>
            <person name="Gonzalez J."/>
            <person name="Henrissat B."/>
            <person name="Kuo A."/>
            <person name="Liang C."/>
            <person name="Lipzen A."/>
            <person name="Lutzoni F."/>
            <person name="Magnuson J."/>
            <person name="Mondo S."/>
            <person name="Nolan M."/>
            <person name="Ohm R."/>
            <person name="Pangilinan J."/>
            <person name="Park H.-J."/>
            <person name="Ramirez L."/>
            <person name="Alfaro M."/>
            <person name="Sun H."/>
            <person name="Tritt A."/>
            <person name="Yoshinaga Y."/>
            <person name="Zwiers L.-H."/>
            <person name="Turgeon B."/>
            <person name="Goodwin S."/>
            <person name="Spatafora J."/>
            <person name="Crous P."/>
            <person name="Grigoriev I."/>
        </authorList>
    </citation>
    <scope>NUCLEOTIDE SEQUENCE</scope>
    <source>
        <strain evidence="7">CBS 690.94</strain>
    </source>
</reference>
<keyword evidence="3" id="KW-0175">Coiled coil</keyword>
<evidence type="ECO:0000259" key="6">
    <source>
        <dbReference type="Pfam" id="PF04871"/>
    </source>
</evidence>
<dbReference type="Gene3D" id="1.20.5.340">
    <property type="match status" value="1"/>
</dbReference>
<keyword evidence="8" id="KW-1185">Reference proteome</keyword>
<proteinExistence type="predicted"/>
<evidence type="ECO:0000259" key="5">
    <source>
        <dbReference type="Pfam" id="PF04869"/>
    </source>
</evidence>
<feature type="region of interest" description="Disordered" evidence="4">
    <location>
        <begin position="717"/>
        <end position="736"/>
    </location>
</feature>
<dbReference type="GO" id="GO:0000139">
    <property type="term" value="C:Golgi membrane"/>
    <property type="evidence" value="ECO:0007669"/>
    <property type="project" value="InterPro"/>
</dbReference>
<dbReference type="InterPro" id="IPR016024">
    <property type="entry name" value="ARM-type_fold"/>
</dbReference>
<dbReference type="InterPro" id="IPR024095">
    <property type="entry name" value="Vesicle_P115"/>
</dbReference>
<dbReference type="GO" id="GO:0012507">
    <property type="term" value="C:ER to Golgi transport vesicle membrane"/>
    <property type="evidence" value="ECO:0007669"/>
    <property type="project" value="TreeGrafter"/>
</dbReference>
<dbReference type="Pfam" id="PF04871">
    <property type="entry name" value="Uso1_p115_C"/>
    <property type="match status" value="1"/>
</dbReference>
<organism evidence="7 8">
    <name type="scientific">Karstenula rhodostoma CBS 690.94</name>
    <dbReference type="NCBI Taxonomy" id="1392251"/>
    <lineage>
        <taxon>Eukaryota</taxon>
        <taxon>Fungi</taxon>
        <taxon>Dikarya</taxon>
        <taxon>Ascomycota</taxon>
        <taxon>Pezizomycotina</taxon>
        <taxon>Dothideomycetes</taxon>
        <taxon>Pleosporomycetidae</taxon>
        <taxon>Pleosporales</taxon>
        <taxon>Massarineae</taxon>
        <taxon>Didymosphaeriaceae</taxon>
        <taxon>Karstenula</taxon>
    </lineage>
</organism>
<accession>A0A9P4PTX4</accession>
<evidence type="ECO:0000313" key="8">
    <source>
        <dbReference type="Proteomes" id="UP000799764"/>
    </source>
</evidence>
<feature type="compositionally biased region" description="Basic and acidic residues" evidence="4">
    <location>
        <begin position="962"/>
        <end position="971"/>
    </location>
</feature>
<feature type="domain" description="Vesicle tethering protein Uso1/P115-like head" evidence="5">
    <location>
        <begin position="336"/>
        <end position="642"/>
    </location>
</feature>
<dbReference type="GO" id="GO:0006886">
    <property type="term" value="P:intracellular protein transport"/>
    <property type="evidence" value="ECO:0007669"/>
    <property type="project" value="InterPro"/>
</dbReference>
<evidence type="ECO:0000256" key="1">
    <source>
        <dbReference type="ARBA" id="ARBA00004555"/>
    </source>
</evidence>
<dbReference type="GO" id="GO:0006888">
    <property type="term" value="P:endoplasmic reticulum to Golgi vesicle-mediated transport"/>
    <property type="evidence" value="ECO:0007669"/>
    <property type="project" value="TreeGrafter"/>
</dbReference>
<evidence type="ECO:0000313" key="7">
    <source>
        <dbReference type="EMBL" id="KAF2449208.1"/>
    </source>
</evidence>
<feature type="compositionally biased region" description="Low complexity" evidence="4">
    <location>
        <begin position="867"/>
        <end position="878"/>
    </location>
</feature>
<dbReference type="Gene3D" id="1.25.10.10">
    <property type="entry name" value="Leucine-rich Repeat Variant"/>
    <property type="match status" value="1"/>
</dbReference>
<dbReference type="AlphaFoldDB" id="A0A9P4PTX4"/>
<feature type="region of interest" description="Disordered" evidence="4">
    <location>
        <begin position="962"/>
        <end position="996"/>
    </location>
</feature>
<dbReference type="GO" id="GO:0005795">
    <property type="term" value="C:Golgi stack"/>
    <property type="evidence" value="ECO:0007669"/>
    <property type="project" value="TreeGrafter"/>
</dbReference>
<feature type="region of interest" description="Disordered" evidence="4">
    <location>
        <begin position="858"/>
        <end position="881"/>
    </location>
</feature>
<dbReference type="InterPro" id="IPR006953">
    <property type="entry name" value="Vesicle_Uso1_P115_head"/>
</dbReference>
<dbReference type="GO" id="GO:0048211">
    <property type="term" value="P:Golgi vesicle docking"/>
    <property type="evidence" value="ECO:0007669"/>
    <property type="project" value="TreeGrafter"/>
</dbReference>
<feature type="region of interest" description="Disordered" evidence="4">
    <location>
        <begin position="904"/>
        <end position="946"/>
    </location>
</feature>
<protein>
    <submittedName>
        <fullName evidence="7">Intracellular protein transport protein</fullName>
    </submittedName>
</protein>
<keyword evidence="2" id="KW-0333">Golgi apparatus</keyword>
<evidence type="ECO:0000256" key="2">
    <source>
        <dbReference type="ARBA" id="ARBA00023034"/>
    </source>
</evidence>
<dbReference type="SUPFAM" id="SSF48371">
    <property type="entry name" value="ARM repeat"/>
    <property type="match status" value="1"/>
</dbReference>
<feature type="compositionally biased region" description="Basic and acidic residues" evidence="4">
    <location>
        <begin position="904"/>
        <end position="940"/>
    </location>
</feature>
<dbReference type="GO" id="GO:0048280">
    <property type="term" value="P:vesicle fusion with Golgi apparatus"/>
    <property type="evidence" value="ECO:0007669"/>
    <property type="project" value="InterPro"/>
</dbReference>
<dbReference type="InterPro" id="IPR006955">
    <property type="entry name" value="Uso1_p115_C"/>
</dbReference>
<name>A0A9P4PTX4_9PLEO</name>
<feature type="compositionally biased region" description="Acidic residues" evidence="4">
    <location>
        <begin position="972"/>
        <end position="996"/>
    </location>
</feature>
<dbReference type="PANTHER" id="PTHR10013">
    <property type="entry name" value="GENERAL VESICULAR TRANSPORT FACTOR P115"/>
    <property type="match status" value="1"/>
</dbReference>
<gene>
    <name evidence="7" type="ORF">P171DRAFT_427451</name>
</gene>
<dbReference type="GO" id="GO:0005783">
    <property type="term" value="C:endoplasmic reticulum"/>
    <property type="evidence" value="ECO:0007669"/>
    <property type="project" value="TreeGrafter"/>
</dbReference>
<sequence>MFQAPAKQRATDTISTLCGRLASATLLEDRRAAILGLRSFAKEYPASVASGSLRELIAALNRDAEDVDTIKVVLETLLMLFNPNEQSPEASEEIALWLADEFTQRQDNITILLGLVETDDFYSRLYSLQLIRAISDARPERTQECILTGVGKVVATLDDHRDAVRTEGLVLLNDLSRTSEELQKLIVFENAFDKIFNLIQADGSLTQGTIVVQDCLSLLANLVRFNTSNQTAFREMGHVARLAALLPGAKKPRKARSNMEEEDDWVSPQADKNLWGLLVILRMFLVRGSISTLPNQNAFVKHGILQQVVNMAFGPASAIPIKIESLNVCADMIRANARLQEGFAQLQVRPIVEPVANGTTSPNEPPTVYIIDALLDLALTPASNDMFGVRFAACECIKAYIFNHLQIKTHFLRRAIGGHLDGADETANALTTLLSGPQGSQVIDPYRTWFAAVLVFHLIYDDREAKNELMQVVEGDAESGEEVVTCIQTLTGNLIASLQLGEDERIPTAYLMLLAGWLFEDAAAVNDFLGEASSLQSLIQTIQKPGQDLTVVRGLCASLLGIIYEFSTKDSPVPRRDLQPLLTSKLGREKYLNTIAELRHHPDVRDFEVIPQASAGALPNVFFDETFVDFLKDNFSRLSRAIDRDPVIEILQSHDGIDRDLVDSLRGQIDEKQHAIEQLQAEKLTLEQKVNQEQAERRKVEDTAQQQLHNIKRINEELHRNHENDTRKSEREHKQASLELENKYSLQIVALNNKVQQTTKEIQIAVANTKREYEDKLRQESRARSEVEQRLVASERSLQEAARAHQEAVDANSALENRHRDEISSLEQRYRDEVGAITLEKGTLETQIQESEAQIKKLKSEKDTLQSTIDKSTSSSKDLQSTVDKLKSEIQELKTKVQDQTWKVKDAEEKMRKAEAASKEKDDKLKKAEATVKEKEEERASVQTELDDLFVVLGDLEEKRARDKKRLKELGEEVSEAEDDDEDEDDEDEDEDEDEE</sequence>
<evidence type="ECO:0000256" key="4">
    <source>
        <dbReference type="SAM" id="MobiDB-lite"/>
    </source>
</evidence>
<dbReference type="InterPro" id="IPR011989">
    <property type="entry name" value="ARM-like"/>
</dbReference>
<dbReference type="PANTHER" id="PTHR10013:SF0">
    <property type="entry name" value="GENERAL VESICULAR TRANSPORT FACTOR P115"/>
    <property type="match status" value="1"/>
</dbReference>
<dbReference type="OrthoDB" id="198977at2759"/>
<dbReference type="Proteomes" id="UP000799764">
    <property type="component" value="Unassembled WGS sequence"/>
</dbReference>
<dbReference type="FunFam" id="1.25.10.10:FF:000296">
    <property type="entry name" value="Related to transport protein USO1"/>
    <property type="match status" value="1"/>
</dbReference>
<feature type="domain" description="Uso1/p115-like vesicle tethering protein C-terminal" evidence="6">
    <location>
        <begin position="876"/>
        <end position="990"/>
    </location>
</feature>